<keyword evidence="14" id="KW-1185">Reference proteome</keyword>
<evidence type="ECO:0000256" key="4">
    <source>
        <dbReference type="ARBA" id="ARBA00022679"/>
    </source>
</evidence>
<keyword evidence="6" id="KW-0694">RNA-binding</keyword>
<evidence type="ECO:0000313" key="13">
    <source>
        <dbReference type="EMBL" id="KAF7363264.1"/>
    </source>
</evidence>
<evidence type="ECO:0000256" key="6">
    <source>
        <dbReference type="ARBA" id="ARBA00022884"/>
    </source>
</evidence>
<evidence type="ECO:0000256" key="10">
    <source>
        <dbReference type="ARBA" id="ARBA00044712"/>
    </source>
</evidence>
<organism evidence="13 14">
    <name type="scientific">Mycena sanguinolenta</name>
    <dbReference type="NCBI Taxonomy" id="230812"/>
    <lineage>
        <taxon>Eukaryota</taxon>
        <taxon>Fungi</taxon>
        <taxon>Dikarya</taxon>
        <taxon>Basidiomycota</taxon>
        <taxon>Agaricomycotina</taxon>
        <taxon>Agaricomycetes</taxon>
        <taxon>Agaricomycetidae</taxon>
        <taxon>Agaricales</taxon>
        <taxon>Marasmiineae</taxon>
        <taxon>Mycenaceae</taxon>
        <taxon>Mycena</taxon>
    </lineage>
</organism>
<evidence type="ECO:0000256" key="3">
    <source>
        <dbReference type="ARBA" id="ARBA00022603"/>
    </source>
</evidence>
<dbReference type="AlphaFoldDB" id="A0A8H7D5P9"/>
<dbReference type="GO" id="GO:0005634">
    <property type="term" value="C:nucleus"/>
    <property type="evidence" value="ECO:0007669"/>
    <property type="project" value="TreeGrafter"/>
</dbReference>
<dbReference type="InterPro" id="IPR029063">
    <property type="entry name" value="SAM-dependent_MTases_sf"/>
</dbReference>
<evidence type="ECO:0000256" key="2">
    <source>
        <dbReference type="ARBA" id="ARBA00011926"/>
    </source>
</evidence>
<keyword evidence="7" id="KW-0507">mRNA processing</keyword>
<dbReference type="PROSITE" id="PS51562">
    <property type="entry name" value="RNA_CAP0_MT"/>
    <property type="match status" value="1"/>
</dbReference>
<evidence type="ECO:0000256" key="9">
    <source>
        <dbReference type="ARBA" id="ARBA00033387"/>
    </source>
</evidence>
<feature type="domain" description="MRNA cap 0 methyltransferase" evidence="12">
    <location>
        <begin position="127"/>
        <end position="417"/>
    </location>
</feature>
<dbReference type="CDD" id="cd02440">
    <property type="entry name" value="AdoMet_MTases"/>
    <property type="match status" value="1"/>
</dbReference>
<reference evidence="13" key="1">
    <citation type="submission" date="2020-05" db="EMBL/GenBank/DDBJ databases">
        <title>Mycena genomes resolve the evolution of fungal bioluminescence.</title>
        <authorList>
            <person name="Tsai I.J."/>
        </authorList>
    </citation>
    <scope>NUCLEOTIDE SEQUENCE</scope>
    <source>
        <strain evidence="13">160909Yilan</strain>
    </source>
</reference>
<evidence type="ECO:0000256" key="7">
    <source>
        <dbReference type="ARBA" id="ARBA00023042"/>
    </source>
</evidence>
<comment type="function">
    <text evidence="1">Responsible for methylating the 5'-cap structure of mRNAs.</text>
</comment>
<evidence type="ECO:0000256" key="5">
    <source>
        <dbReference type="ARBA" id="ARBA00022691"/>
    </source>
</evidence>
<evidence type="ECO:0000259" key="12">
    <source>
        <dbReference type="PROSITE" id="PS51562"/>
    </source>
</evidence>
<evidence type="ECO:0000313" key="14">
    <source>
        <dbReference type="Proteomes" id="UP000623467"/>
    </source>
</evidence>
<dbReference type="Proteomes" id="UP000623467">
    <property type="component" value="Unassembled WGS sequence"/>
</dbReference>
<name>A0A8H7D5P9_9AGAR</name>
<keyword evidence="4 13" id="KW-0808">Transferase</keyword>
<evidence type="ECO:0000256" key="11">
    <source>
        <dbReference type="ARBA" id="ARBA00049739"/>
    </source>
</evidence>
<dbReference type="EC" id="2.1.1.56" evidence="2"/>
<gene>
    <name evidence="13" type="ORF">MSAN_00981500</name>
</gene>
<comment type="catalytic activity">
    <reaction evidence="10">
        <text>a 5'-end (5'-triphosphoguanosine)-ribonucleoside in mRNA + S-adenosyl-L-methionine = a 5'-end (N(7)-methyl 5'-triphosphoguanosine)-ribonucleoside in mRNA + S-adenosyl-L-homocysteine</text>
        <dbReference type="Rhea" id="RHEA:67008"/>
        <dbReference type="Rhea" id="RHEA-COMP:17166"/>
        <dbReference type="Rhea" id="RHEA-COMP:17167"/>
        <dbReference type="ChEBI" id="CHEBI:57856"/>
        <dbReference type="ChEBI" id="CHEBI:59789"/>
        <dbReference type="ChEBI" id="CHEBI:156461"/>
        <dbReference type="ChEBI" id="CHEBI:167617"/>
        <dbReference type="EC" id="2.1.1.56"/>
    </reaction>
</comment>
<sequence length="417" mass="46608">MPAFDPPPATPHAPSRRPTDLAALLNADPTPRTSTINNLLRNDDNRLTAAPAIRKTLKYNPRNRISPPDTILKPMSQAEMTMYKSYQGKGAAHPEQPPPKRHAGDVGVVVDHYNTRPEVGVAQRETSPIIGLKSFNNWVKSVLISRFAHPALVASKVSRSTGRGAVSRGKVLDMGCGKGGDLTKWAKARAAEVLAIDIAAVSVDQARSRWQQMRAPTFDATFAALDCYAEPLSKAFSPAKLSTPFDVVSMQFCMHYAFESIQKARCMLDNVSRWLRPGGTFIGTIPNSEQLLQNLEGVPPDAPDLTFGNEVYKIRFEDRKHTPLFGHKYWFYLQDAVENVPEYVVKWDNFVQMAADYGLHPVYKEEFHDVFSENREHPEFGPLMVKMKVVDANGESAMDEDQWEAANIYIAFAFEKQ</sequence>
<dbReference type="EMBL" id="JACAZH010000007">
    <property type="protein sequence ID" value="KAF7363264.1"/>
    <property type="molecule type" value="Genomic_DNA"/>
</dbReference>
<evidence type="ECO:0000256" key="8">
    <source>
        <dbReference type="ARBA" id="ARBA00032772"/>
    </source>
</evidence>
<dbReference type="Gene3D" id="3.40.50.150">
    <property type="entry name" value="Vaccinia Virus protein VP39"/>
    <property type="match status" value="1"/>
</dbReference>
<proteinExistence type="predicted"/>
<dbReference type="SUPFAM" id="SSF53335">
    <property type="entry name" value="S-adenosyl-L-methionine-dependent methyltransferases"/>
    <property type="match status" value="1"/>
</dbReference>
<dbReference type="Pfam" id="PF03291">
    <property type="entry name" value="mRNA_G-N7_MeTrfase"/>
    <property type="match status" value="1"/>
</dbReference>
<protein>
    <recommendedName>
        <fullName evidence="11">mRNA cap guanine-N(7) methyltransferase</fullName>
        <ecNumber evidence="2">2.1.1.56</ecNumber>
    </recommendedName>
    <alternativeName>
        <fullName evidence="8">mRNA (guanine-N(7))-methyltransferase</fullName>
    </alternativeName>
    <alternativeName>
        <fullName evidence="9">mRNA cap methyltransferase</fullName>
    </alternativeName>
</protein>
<evidence type="ECO:0000256" key="1">
    <source>
        <dbReference type="ARBA" id="ARBA00003378"/>
    </source>
</evidence>
<dbReference type="InterPro" id="IPR004971">
    <property type="entry name" value="mRNA_G-N7_MeTrfase_dom"/>
</dbReference>
<keyword evidence="3 13" id="KW-0489">Methyltransferase</keyword>
<keyword evidence="7" id="KW-0506">mRNA capping</keyword>
<dbReference type="OrthoDB" id="10248867at2759"/>
<accession>A0A8H7D5P9</accession>
<dbReference type="PANTHER" id="PTHR12189">
    <property type="entry name" value="MRNA GUANINE-7- METHYLTRANSFERASE"/>
    <property type="match status" value="1"/>
</dbReference>
<comment type="caution">
    <text evidence="13">The sequence shown here is derived from an EMBL/GenBank/DDBJ whole genome shotgun (WGS) entry which is preliminary data.</text>
</comment>
<dbReference type="GO" id="GO:0004482">
    <property type="term" value="F:mRNA 5'-cap (guanine-N7-)-methyltransferase activity"/>
    <property type="evidence" value="ECO:0007669"/>
    <property type="project" value="UniProtKB-EC"/>
</dbReference>
<keyword evidence="5" id="KW-0949">S-adenosyl-L-methionine</keyword>
<dbReference type="GO" id="GO:0003723">
    <property type="term" value="F:RNA binding"/>
    <property type="evidence" value="ECO:0007669"/>
    <property type="project" value="UniProtKB-KW"/>
</dbReference>
<dbReference type="PANTHER" id="PTHR12189:SF2">
    <property type="entry name" value="MRNA CAP GUANINE-N7 METHYLTRANSFERASE"/>
    <property type="match status" value="1"/>
</dbReference>
<dbReference type="InterPro" id="IPR039753">
    <property type="entry name" value="RG7MT1"/>
</dbReference>